<reference evidence="2 3" key="1">
    <citation type="journal article" date="2019" name="Mol. Biol. Evol.">
        <title>Blast fungal genomes show frequent chromosomal changes, gene gains and losses, and effector gene turnover.</title>
        <authorList>
            <person name="Gomez Luciano L.B."/>
            <person name="Jason Tsai I."/>
            <person name="Chuma I."/>
            <person name="Tosa Y."/>
            <person name="Chen Y.H."/>
            <person name="Li J.Y."/>
            <person name="Li M.Y."/>
            <person name="Jade Lu M.Y."/>
            <person name="Nakayashiki H."/>
            <person name="Li W.H."/>
        </authorList>
    </citation>
    <scope>NUCLEOTIDE SEQUENCE [LARGE SCALE GENOMIC DNA]</scope>
    <source>
        <strain evidence="2">MZ5-1-6</strain>
    </source>
</reference>
<organism evidence="2 3">
    <name type="scientific">Pyricularia oryzae</name>
    <name type="common">Rice blast fungus</name>
    <name type="synonym">Magnaporthe oryzae</name>
    <dbReference type="NCBI Taxonomy" id="318829"/>
    <lineage>
        <taxon>Eukaryota</taxon>
        <taxon>Fungi</taxon>
        <taxon>Dikarya</taxon>
        <taxon>Ascomycota</taxon>
        <taxon>Pezizomycotina</taxon>
        <taxon>Sordariomycetes</taxon>
        <taxon>Sordariomycetidae</taxon>
        <taxon>Magnaporthales</taxon>
        <taxon>Pyriculariaceae</taxon>
        <taxon>Pyricularia</taxon>
    </lineage>
</organism>
<evidence type="ECO:0000256" key="1">
    <source>
        <dbReference type="SAM" id="MobiDB-lite"/>
    </source>
</evidence>
<name>A0A4P7N7A3_PYROR</name>
<proteinExistence type="predicted"/>
<protein>
    <submittedName>
        <fullName evidence="2">Uncharacterized protein</fullName>
    </submittedName>
</protein>
<feature type="region of interest" description="Disordered" evidence="1">
    <location>
        <begin position="74"/>
        <end position="93"/>
    </location>
</feature>
<dbReference type="EMBL" id="CP034206">
    <property type="protein sequence ID" value="QBZ58313.1"/>
    <property type="molecule type" value="Genomic_DNA"/>
</dbReference>
<gene>
    <name evidence="2" type="ORF">PoMZ_03260</name>
</gene>
<evidence type="ECO:0000313" key="2">
    <source>
        <dbReference type="EMBL" id="QBZ58313.1"/>
    </source>
</evidence>
<accession>A0A4P7N7A3</accession>
<dbReference type="AlphaFoldDB" id="A0A4P7N7A3"/>
<sequence length="93" mass="9480">MKKNNAVYTPHPSLIQQDPQHAAGQGAAARDVLPDVGGGALHGHVALAQDALLARVEAQLEHALDHDAVVDRHPAVQRGGGAGGKVHHAADGA</sequence>
<evidence type="ECO:0000313" key="3">
    <source>
        <dbReference type="Proteomes" id="UP000294847"/>
    </source>
</evidence>
<feature type="region of interest" description="Disordered" evidence="1">
    <location>
        <begin position="1"/>
        <end position="28"/>
    </location>
</feature>
<dbReference type="Proteomes" id="UP000294847">
    <property type="component" value="Chromosome 3"/>
</dbReference>